<evidence type="ECO:0000313" key="1">
    <source>
        <dbReference type="EMBL" id="SLM18696.1"/>
    </source>
</evidence>
<dbReference type="AlphaFoldDB" id="A0A3P3XQV4"/>
<accession>A0A3P3XQV4</accession>
<organism evidence="1">
    <name type="scientific">uncultured spirochete</name>
    <dbReference type="NCBI Taxonomy" id="156406"/>
    <lineage>
        <taxon>Bacteria</taxon>
        <taxon>Pseudomonadati</taxon>
        <taxon>Spirochaetota</taxon>
        <taxon>Spirochaetia</taxon>
        <taxon>Spirochaetales</taxon>
        <taxon>environmental samples</taxon>
    </lineage>
</organism>
<name>A0A3P3XQV4_9SPIR</name>
<proteinExistence type="predicted"/>
<gene>
    <name evidence="1" type="ORF">SPIRO4BDMA_50211</name>
</gene>
<dbReference type="EMBL" id="FWDO01000005">
    <property type="protein sequence ID" value="SLM18696.1"/>
    <property type="molecule type" value="Genomic_DNA"/>
</dbReference>
<protein>
    <submittedName>
        <fullName evidence="1">Uncharacterized protein</fullName>
    </submittedName>
</protein>
<sequence>MTREMYGYLVNNSLKAYEFFFGHFEIIGEVYGAFPIKDA</sequence>
<reference evidence="1" key="1">
    <citation type="submission" date="2017-02" db="EMBL/GenBank/DDBJ databases">
        <authorList>
            <person name="Regsiter A."/>
            <person name="William W."/>
        </authorList>
    </citation>
    <scope>NUCLEOTIDE SEQUENCE</scope>
    <source>
        <strain evidence="1">BdmA 4</strain>
    </source>
</reference>